<dbReference type="Pfam" id="PF05226">
    <property type="entry name" value="CHASE2"/>
    <property type="match status" value="1"/>
</dbReference>
<dbReference type="SMART" id="SM01080">
    <property type="entry name" value="CHASE2"/>
    <property type="match status" value="1"/>
</dbReference>
<proteinExistence type="predicted"/>
<gene>
    <name evidence="3" type="ORF">IQ241_09700</name>
</gene>
<comment type="caution">
    <text evidence="3">The sequence shown here is derived from an EMBL/GenBank/DDBJ whole genome shotgun (WGS) entry which is preliminary data.</text>
</comment>
<reference evidence="3" key="1">
    <citation type="submission" date="2020-10" db="EMBL/GenBank/DDBJ databases">
        <authorList>
            <person name="Castelo-Branco R."/>
            <person name="Eusebio N."/>
            <person name="Adriana R."/>
            <person name="Vieira A."/>
            <person name="Brugerolle De Fraissinette N."/>
            <person name="Rezende De Castro R."/>
            <person name="Schneider M.P."/>
            <person name="Vasconcelos V."/>
            <person name="Leao P.N."/>
        </authorList>
    </citation>
    <scope>NUCLEOTIDE SEQUENCE</scope>
    <source>
        <strain evidence="3">LEGE 07310</strain>
    </source>
</reference>
<organism evidence="3 4">
    <name type="scientific">Vasconcelosia minhoensis LEGE 07310</name>
    <dbReference type="NCBI Taxonomy" id="915328"/>
    <lineage>
        <taxon>Bacteria</taxon>
        <taxon>Bacillati</taxon>
        <taxon>Cyanobacteriota</taxon>
        <taxon>Cyanophyceae</taxon>
        <taxon>Nodosilineales</taxon>
        <taxon>Cymatolegaceae</taxon>
        <taxon>Vasconcelosia</taxon>
        <taxon>Vasconcelosia minhoensis</taxon>
    </lineage>
</organism>
<feature type="transmembrane region" description="Helical" evidence="1">
    <location>
        <begin position="758"/>
        <end position="779"/>
    </location>
</feature>
<protein>
    <submittedName>
        <fullName evidence="3">CHASE2 domain-containing protein</fullName>
    </submittedName>
</protein>
<evidence type="ECO:0000256" key="1">
    <source>
        <dbReference type="SAM" id="Phobius"/>
    </source>
</evidence>
<evidence type="ECO:0000259" key="2">
    <source>
        <dbReference type="SMART" id="SM01080"/>
    </source>
</evidence>
<dbReference type="Proteomes" id="UP000636505">
    <property type="component" value="Unassembled WGS sequence"/>
</dbReference>
<sequence length="786" mass="86420">MEKLVTLKLGDGSLEAGLSVILQIGEDGQRPSVELTGFLPPAPELAHIYQRWQIAYRRLGVPYRLESIASGFATNVSKVEDCFEVAQEFSQQLNHWLSADGFQPLRDKLLEQLAQQDQIRIILQTPQATVQHLPWHAWAICDRYPKAEIALSAPAYEGVGEPSVSRQQVRILAILGHSQGIDVQTDQALLNHLPHADVQFLVEPSRRQLNERLWDPKGWDILFFAGHSLSQTHSQTETTGRLYLNPTDSLSIPELKHALRKSLERGLKIALFNSCDGLGLAQALSDLGIPQVLVMREPVPDRVAHEFLKSFLEAFARGQTFYLAVREAREKLQGLEDRYPCATWLPMICQNPAELPPTWSALSGVPTETTQSVSSRQPSRSKPNWKVLAASSLMTGLAVLGLSQSGGLQGWELRGLDWLMRLRPRELPDHRLLVITLSEADVQAQDAEQRRGSLSDAALSALLQKLEPMEPRVIGLDIYHDFPVSQPQLVQQLQTTDRLLAICKSSDADSDMPGIAPPAELPENRVGFSDFVTDPDGVVRRHLLALSPAPASPCQASYALSTLLAMRYLAEEGIAPVASDRGLQLGAVLLNPLEADFGGYQGIDARGHQVMLNYRRLAAPSQIAEQVSLSDVLAGRVNAEAVRDRIVLIGTTARSFGDYWPTPYRTGSAGQQETAGVFMQAQMVSQLLSAVLDDRPLIQSWPEWAEILWILGWAAVGGVAGVQVAANFSWGRLLLAGLAIELTLFGLCWLLLVRSGYWLPWVSPAIAVVANMGGSVAYAQLRQSPN</sequence>
<dbReference type="Pfam" id="PF12770">
    <property type="entry name" value="CHAT"/>
    <property type="match status" value="1"/>
</dbReference>
<name>A0A8J7A6F3_9CYAN</name>
<keyword evidence="1" id="KW-1133">Transmembrane helix</keyword>
<evidence type="ECO:0000313" key="4">
    <source>
        <dbReference type="Proteomes" id="UP000636505"/>
    </source>
</evidence>
<feature type="transmembrane region" description="Helical" evidence="1">
    <location>
        <begin position="733"/>
        <end position="752"/>
    </location>
</feature>
<feature type="domain" description="CHASE2" evidence="2">
    <location>
        <begin position="408"/>
        <end position="720"/>
    </location>
</feature>
<dbReference type="RefSeq" id="WP_193906478.1">
    <property type="nucleotide sequence ID" value="NZ_JADEXG010000018.1"/>
</dbReference>
<keyword evidence="1" id="KW-0812">Transmembrane</keyword>
<accession>A0A8J7A6F3</accession>
<dbReference type="InterPro" id="IPR007890">
    <property type="entry name" value="CHASE2"/>
</dbReference>
<dbReference type="InterPro" id="IPR024983">
    <property type="entry name" value="CHAT_dom"/>
</dbReference>
<keyword evidence="4" id="KW-1185">Reference proteome</keyword>
<keyword evidence="1" id="KW-0472">Membrane</keyword>
<dbReference type="EMBL" id="JADEXG010000018">
    <property type="protein sequence ID" value="MBE9077567.1"/>
    <property type="molecule type" value="Genomic_DNA"/>
</dbReference>
<dbReference type="AlphaFoldDB" id="A0A8J7A6F3"/>
<feature type="transmembrane region" description="Helical" evidence="1">
    <location>
        <begin position="707"/>
        <end position="726"/>
    </location>
</feature>
<evidence type="ECO:0000313" key="3">
    <source>
        <dbReference type="EMBL" id="MBE9077567.1"/>
    </source>
</evidence>